<dbReference type="InterPro" id="IPR014729">
    <property type="entry name" value="Rossmann-like_a/b/a_fold"/>
</dbReference>
<dbReference type="AlphaFoldDB" id="A0A9C7UM56"/>
<dbReference type="Gene3D" id="1.25.40.80">
    <property type="match status" value="1"/>
</dbReference>
<gene>
    <name evidence="3" type="ORF">GpartN1_g34.t1</name>
</gene>
<dbReference type="PROSITE" id="PS51645">
    <property type="entry name" value="PHR_CRY_ALPHA_BETA"/>
    <property type="match status" value="1"/>
</dbReference>
<evidence type="ECO:0000313" key="3">
    <source>
        <dbReference type="EMBL" id="GJQ08243.1"/>
    </source>
</evidence>
<dbReference type="EMBL" id="BQMJ01000001">
    <property type="protein sequence ID" value="GJQ08243.1"/>
    <property type="molecule type" value="Genomic_DNA"/>
</dbReference>
<dbReference type="SUPFAM" id="SSF52425">
    <property type="entry name" value="Cryptochrome/photolyase, N-terminal domain"/>
    <property type="match status" value="1"/>
</dbReference>
<accession>A0A9C7UM56</accession>
<protein>
    <recommendedName>
        <fullName evidence="2">Photolyase/cryptochrome alpha/beta domain-containing protein</fullName>
    </recommendedName>
</protein>
<dbReference type="InterPro" id="IPR036134">
    <property type="entry name" value="Crypto/Photolyase_FAD-like_sf"/>
</dbReference>
<comment type="similarity">
    <text evidence="1">Belongs to the DNA photolyase class-1 family.</text>
</comment>
<reference evidence="3" key="1">
    <citation type="journal article" date="2022" name="Proc. Natl. Acad. Sci. U.S.A.">
        <title>Life cycle and functional genomics of the unicellular red alga Galdieria for elucidating algal and plant evolution and industrial use.</title>
        <authorList>
            <person name="Hirooka S."/>
            <person name="Itabashi T."/>
            <person name="Ichinose T.M."/>
            <person name="Onuma R."/>
            <person name="Fujiwara T."/>
            <person name="Yamashita S."/>
            <person name="Jong L.W."/>
            <person name="Tomita R."/>
            <person name="Iwane A.H."/>
            <person name="Miyagishima S.Y."/>
        </authorList>
    </citation>
    <scope>NUCLEOTIDE SEQUENCE</scope>
    <source>
        <strain evidence="3">NBRC 102759</strain>
    </source>
</reference>
<sequence>MTCGSFVDVVDDHCLQTCLRNSSSGKHEVKSVRLRFVPIKCSIPRFPSVWESGRTWTQPWRQRNSSQLGILSACGNKGDVAIVWLRRELRLHDNIALVEAARSYRRILPLFIYENVSMTHQKQKGENSKSCILSEDLLYEDLSQEPHLLEICLMDLRKQLQQLGSNLLVIISDDAVGSLLELITNTRAQGLYFYNSVFAKERRQELELKRRLEAFSSSVNIFTFWTNTLHPFDKLVSKNTIPLEDCDQFGKYVHDWEIPKDIPSPEYLKPFPYDKLANNKYRVDHDIILSHKRELPSSCLFVTEREALNRLTEFVSIQTSGWIQHYPDEAMIDTKYGRMNPYLSFGCISMRTIFRRVLESIPHSLRRYCVEMDLIFREFLMFRYFQTAELE</sequence>
<dbReference type="PANTHER" id="PTHR11455">
    <property type="entry name" value="CRYPTOCHROME"/>
    <property type="match status" value="1"/>
</dbReference>
<dbReference type="Gene3D" id="3.40.50.620">
    <property type="entry name" value="HUPs"/>
    <property type="match status" value="1"/>
</dbReference>
<reference evidence="3" key="2">
    <citation type="submission" date="2022-01" db="EMBL/GenBank/DDBJ databases">
        <authorList>
            <person name="Hirooka S."/>
            <person name="Miyagishima S.Y."/>
        </authorList>
    </citation>
    <scope>NUCLEOTIDE SEQUENCE</scope>
    <source>
        <strain evidence="3">NBRC 102759</strain>
    </source>
</reference>
<dbReference type="GO" id="GO:0003904">
    <property type="term" value="F:deoxyribodipyrimidine photo-lyase activity"/>
    <property type="evidence" value="ECO:0007669"/>
    <property type="project" value="TreeGrafter"/>
</dbReference>
<dbReference type="Pfam" id="PF00875">
    <property type="entry name" value="DNA_photolyase"/>
    <property type="match status" value="1"/>
</dbReference>
<feature type="domain" description="Photolyase/cryptochrome alpha/beta" evidence="2">
    <location>
        <begin position="79"/>
        <end position="229"/>
    </location>
</feature>
<dbReference type="Proteomes" id="UP001061958">
    <property type="component" value="Unassembled WGS sequence"/>
</dbReference>
<comment type="caution">
    <text evidence="3">The sequence shown here is derived from an EMBL/GenBank/DDBJ whole genome shotgun (WGS) entry which is preliminary data.</text>
</comment>
<dbReference type="PANTHER" id="PTHR11455:SF9">
    <property type="entry name" value="CRYPTOCHROME CIRCADIAN CLOCK 5 ISOFORM X1"/>
    <property type="match status" value="1"/>
</dbReference>
<evidence type="ECO:0000313" key="4">
    <source>
        <dbReference type="Proteomes" id="UP001061958"/>
    </source>
</evidence>
<evidence type="ECO:0000259" key="2">
    <source>
        <dbReference type="PROSITE" id="PS51645"/>
    </source>
</evidence>
<name>A0A9C7UM56_9RHOD</name>
<dbReference type="GO" id="GO:0071949">
    <property type="term" value="F:FAD binding"/>
    <property type="evidence" value="ECO:0007669"/>
    <property type="project" value="TreeGrafter"/>
</dbReference>
<dbReference type="InterPro" id="IPR002081">
    <property type="entry name" value="Cryptochrome/DNA_photolyase_1"/>
</dbReference>
<dbReference type="InterPro" id="IPR006050">
    <property type="entry name" value="DNA_photolyase_N"/>
</dbReference>
<dbReference type="SUPFAM" id="SSF48173">
    <property type="entry name" value="Cryptochrome/photolyase FAD-binding domain"/>
    <property type="match status" value="1"/>
</dbReference>
<keyword evidence="4" id="KW-1185">Reference proteome</keyword>
<organism evidence="3 4">
    <name type="scientific">Galdieria partita</name>
    <dbReference type="NCBI Taxonomy" id="83374"/>
    <lineage>
        <taxon>Eukaryota</taxon>
        <taxon>Rhodophyta</taxon>
        <taxon>Bangiophyceae</taxon>
        <taxon>Galdieriales</taxon>
        <taxon>Galdieriaceae</taxon>
        <taxon>Galdieria</taxon>
    </lineage>
</organism>
<evidence type="ECO:0000256" key="1">
    <source>
        <dbReference type="ARBA" id="ARBA00005862"/>
    </source>
</evidence>
<proteinExistence type="inferred from homology"/>
<dbReference type="OrthoDB" id="10334396at2759"/>
<dbReference type="GO" id="GO:0003677">
    <property type="term" value="F:DNA binding"/>
    <property type="evidence" value="ECO:0007669"/>
    <property type="project" value="TreeGrafter"/>
</dbReference>
<dbReference type="InterPro" id="IPR036155">
    <property type="entry name" value="Crypto/Photolyase_N_sf"/>
</dbReference>